<dbReference type="PANTHER" id="PTHR46558:SF4">
    <property type="entry name" value="DNA-BIDING PHAGE PROTEIN"/>
    <property type="match status" value="1"/>
</dbReference>
<sequence>MDNETLGIYIARARKAKGLTQKELAERLHVTDKAVSKWETGRGFPDIKVLPVLAAELGISLAELLQAQEPAPSASVLSRETIGTKTASSPAIRARSSQFLQWLFLIVGSIGLAAGIYCLIRYMQWNSLGIIGGSDASTDILIVDSSPGLPWQWILLFSISLLCLFAGIALWFFRRKQVSRRNKK</sequence>
<evidence type="ECO:0000259" key="3">
    <source>
        <dbReference type="PROSITE" id="PS50943"/>
    </source>
</evidence>
<accession>A0A926DI69</accession>
<keyword evidence="2" id="KW-0472">Membrane</keyword>
<evidence type="ECO:0000313" key="5">
    <source>
        <dbReference type="Proteomes" id="UP000617951"/>
    </source>
</evidence>
<feature type="transmembrane region" description="Helical" evidence="2">
    <location>
        <begin position="102"/>
        <end position="123"/>
    </location>
</feature>
<keyword evidence="1" id="KW-0238">DNA-binding</keyword>
<keyword evidence="2" id="KW-1133">Transmembrane helix</keyword>
<dbReference type="Pfam" id="PF01381">
    <property type="entry name" value="HTH_3"/>
    <property type="match status" value="1"/>
</dbReference>
<dbReference type="Proteomes" id="UP000617951">
    <property type="component" value="Unassembled WGS sequence"/>
</dbReference>
<evidence type="ECO:0000256" key="1">
    <source>
        <dbReference type="ARBA" id="ARBA00023125"/>
    </source>
</evidence>
<dbReference type="PANTHER" id="PTHR46558">
    <property type="entry name" value="TRACRIPTIONAL REGULATORY PROTEIN-RELATED-RELATED"/>
    <property type="match status" value="1"/>
</dbReference>
<dbReference type="SMART" id="SM00530">
    <property type="entry name" value="HTH_XRE"/>
    <property type="match status" value="1"/>
</dbReference>
<keyword evidence="2" id="KW-0812">Transmembrane</keyword>
<dbReference type="CDD" id="cd00093">
    <property type="entry name" value="HTH_XRE"/>
    <property type="match status" value="1"/>
</dbReference>
<dbReference type="EMBL" id="JACRSS010000001">
    <property type="protein sequence ID" value="MBC8537719.1"/>
    <property type="molecule type" value="Genomic_DNA"/>
</dbReference>
<dbReference type="Gene3D" id="1.10.260.40">
    <property type="entry name" value="lambda repressor-like DNA-binding domains"/>
    <property type="match status" value="1"/>
</dbReference>
<protein>
    <submittedName>
        <fullName evidence="4">Helix-turn-helix transcriptional regulator</fullName>
    </submittedName>
</protein>
<feature type="transmembrane region" description="Helical" evidence="2">
    <location>
        <begin position="151"/>
        <end position="173"/>
    </location>
</feature>
<evidence type="ECO:0000256" key="2">
    <source>
        <dbReference type="SAM" id="Phobius"/>
    </source>
</evidence>
<gene>
    <name evidence="4" type="ORF">H8693_02080</name>
</gene>
<dbReference type="PROSITE" id="PS50943">
    <property type="entry name" value="HTH_CROC1"/>
    <property type="match status" value="1"/>
</dbReference>
<evidence type="ECO:0000313" key="4">
    <source>
        <dbReference type="EMBL" id="MBC8537719.1"/>
    </source>
</evidence>
<dbReference type="InterPro" id="IPR001387">
    <property type="entry name" value="Cro/C1-type_HTH"/>
</dbReference>
<dbReference type="InterPro" id="IPR010982">
    <property type="entry name" value="Lambda_DNA-bd_dom_sf"/>
</dbReference>
<dbReference type="GO" id="GO:0003677">
    <property type="term" value="F:DNA binding"/>
    <property type="evidence" value="ECO:0007669"/>
    <property type="project" value="UniProtKB-KW"/>
</dbReference>
<comment type="caution">
    <text evidence="4">The sequence shown here is derived from an EMBL/GenBank/DDBJ whole genome shotgun (WGS) entry which is preliminary data.</text>
</comment>
<reference evidence="4" key="1">
    <citation type="submission" date="2020-08" db="EMBL/GenBank/DDBJ databases">
        <title>Genome public.</title>
        <authorList>
            <person name="Liu C."/>
            <person name="Sun Q."/>
        </authorList>
    </citation>
    <scope>NUCLEOTIDE SEQUENCE</scope>
    <source>
        <strain evidence="4">NSJ-63</strain>
    </source>
</reference>
<dbReference type="SUPFAM" id="SSF47413">
    <property type="entry name" value="lambda repressor-like DNA-binding domains"/>
    <property type="match status" value="1"/>
</dbReference>
<feature type="domain" description="HTH cro/C1-type" evidence="3">
    <location>
        <begin position="10"/>
        <end position="64"/>
    </location>
</feature>
<proteinExistence type="predicted"/>
<organism evidence="4 5">
    <name type="scientific">Guopingia tenuis</name>
    <dbReference type="NCBI Taxonomy" id="2763656"/>
    <lineage>
        <taxon>Bacteria</taxon>
        <taxon>Bacillati</taxon>
        <taxon>Bacillota</taxon>
        <taxon>Clostridia</taxon>
        <taxon>Christensenellales</taxon>
        <taxon>Christensenellaceae</taxon>
        <taxon>Guopingia</taxon>
    </lineage>
</organism>
<dbReference type="AlphaFoldDB" id="A0A926DI69"/>
<keyword evidence="5" id="KW-1185">Reference proteome</keyword>
<name>A0A926DI69_9FIRM</name>